<keyword evidence="1" id="KW-0812">Transmembrane</keyword>
<keyword evidence="1" id="KW-0472">Membrane</keyword>
<evidence type="ECO:0000313" key="3">
    <source>
        <dbReference type="Proteomes" id="UP001500456"/>
    </source>
</evidence>
<dbReference type="EMBL" id="BAAAZX010000001">
    <property type="protein sequence ID" value="GAA3974947.1"/>
    <property type="molecule type" value="Genomic_DNA"/>
</dbReference>
<sequence length="151" mass="15422">MGTVLSAIITPFVLLVNLSARSTLRGLPEPATGSWRPPLDPGKPVMRRPAGLIAAVPLAALGLVVMAIPVLMVIGMVAGDDPPETLTAGSCARNDGSWGAQDLKPEPCGSSDAEFQVTDPGVEGCAAGDYLADLEYSADGATSLCLHPVGR</sequence>
<reference evidence="3" key="1">
    <citation type="journal article" date="2019" name="Int. J. Syst. Evol. Microbiol.">
        <title>The Global Catalogue of Microorganisms (GCM) 10K type strain sequencing project: providing services to taxonomists for standard genome sequencing and annotation.</title>
        <authorList>
            <consortium name="The Broad Institute Genomics Platform"/>
            <consortium name="The Broad Institute Genome Sequencing Center for Infectious Disease"/>
            <person name="Wu L."/>
            <person name="Ma J."/>
        </authorList>
    </citation>
    <scope>NUCLEOTIDE SEQUENCE [LARGE SCALE GENOMIC DNA]</scope>
    <source>
        <strain evidence="3">JCM 16924</strain>
    </source>
</reference>
<organism evidence="2 3">
    <name type="scientific">Streptomyces plumbiresistens</name>
    <dbReference type="NCBI Taxonomy" id="511811"/>
    <lineage>
        <taxon>Bacteria</taxon>
        <taxon>Bacillati</taxon>
        <taxon>Actinomycetota</taxon>
        <taxon>Actinomycetes</taxon>
        <taxon>Kitasatosporales</taxon>
        <taxon>Streptomycetaceae</taxon>
        <taxon>Streptomyces</taxon>
    </lineage>
</organism>
<evidence type="ECO:0000256" key="1">
    <source>
        <dbReference type="SAM" id="Phobius"/>
    </source>
</evidence>
<feature type="transmembrane region" description="Helical" evidence="1">
    <location>
        <begin position="50"/>
        <end position="74"/>
    </location>
</feature>
<evidence type="ECO:0008006" key="4">
    <source>
        <dbReference type="Google" id="ProtNLM"/>
    </source>
</evidence>
<protein>
    <recommendedName>
        <fullName evidence="4">Integral membrane protein</fullName>
    </recommendedName>
</protein>
<gene>
    <name evidence="2" type="ORF">GCM10022232_02860</name>
</gene>
<accession>A0ABP7Q1F9</accession>
<keyword evidence="1" id="KW-1133">Transmembrane helix</keyword>
<dbReference type="Proteomes" id="UP001500456">
    <property type="component" value="Unassembled WGS sequence"/>
</dbReference>
<name>A0ABP7Q1F9_9ACTN</name>
<proteinExistence type="predicted"/>
<keyword evidence="3" id="KW-1185">Reference proteome</keyword>
<comment type="caution">
    <text evidence="2">The sequence shown here is derived from an EMBL/GenBank/DDBJ whole genome shotgun (WGS) entry which is preliminary data.</text>
</comment>
<evidence type="ECO:0000313" key="2">
    <source>
        <dbReference type="EMBL" id="GAA3974947.1"/>
    </source>
</evidence>